<keyword evidence="1" id="KW-1133">Transmembrane helix</keyword>
<reference evidence="2" key="1">
    <citation type="submission" date="2021-02" db="EMBL/GenBank/DDBJ databases">
        <authorList>
            <person name="Nowell W R."/>
        </authorList>
    </citation>
    <scope>NUCLEOTIDE SEQUENCE</scope>
</reference>
<name>A0A819ZL54_9BILA</name>
<dbReference type="AlphaFoldDB" id="A0A819ZL54"/>
<keyword evidence="3" id="KW-1185">Reference proteome</keyword>
<keyword evidence="1" id="KW-0812">Transmembrane</keyword>
<dbReference type="EMBL" id="CAJOBG010006000">
    <property type="protein sequence ID" value="CAF4172587.1"/>
    <property type="molecule type" value="Genomic_DNA"/>
</dbReference>
<evidence type="ECO:0000313" key="2">
    <source>
        <dbReference type="EMBL" id="CAF4172587.1"/>
    </source>
</evidence>
<evidence type="ECO:0000256" key="1">
    <source>
        <dbReference type="SAM" id="Phobius"/>
    </source>
</evidence>
<gene>
    <name evidence="2" type="ORF">OVN521_LOCUS24792</name>
</gene>
<proteinExistence type="predicted"/>
<sequence length="105" mass="12147">MLNFVDYYRLIISIFTSYTIGLRVSTVILALVTYFISSKRHFLGLATLETLIDYVLAYQITHIMAYSLKRAEHSTDIDWTSQIVIVFIIFPLASLSISLCWIYLN</sequence>
<keyword evidence="1" id="KW-0472">Membrane</keyword>
<feature type="non-terminal residue" evidence="2">
    <location>
        <position position="105"/>
    </location>
</feature>
<organism evidence="2 3">
    <name type="scientific">Rotaria magnacalcarata</name>
    <dbReference type="NCBI Taxonomy" id="392030"/>
    <lineage>
        <taxon>Eukaryota</taxon>
        <taxon>Metazoa</taxon>
        <taxon>Spiralia</taxon>
        <taxon>Gnathifera</taxon>
        <taxon>Rotifera</taxon>
        <taxon>Eurotatoria</taxon>
        <taxon>Bdelloidea</taxon>
        <taxon>Philodinida</taxon>
        <taxon>Philodinidae</taxon>
        <taxon>Rotaria</taxon>
    </lineage>
</organism>
<comment type="caution">
    <text evidence="2">The sequence shown here is derived from an EMBL/GenBank/DDBJ whole genome shotgun (WGS) entry which is preliminary data.</text>
</comment>
<feature type="transmembrane region" description="Helical" evidence="1">
    <location>
        <begin position="81"/>
        <end position="104"/>
    </location>
</feature>
<feature type="non-terminal residue" evidence="2">
    <location>
        <position position="1"/>
    </location>
</feature>
<feature type="transmembrane region" description="Helical" evidence="1">
    <location>
        <begin position="12"/>
        <end position="35"/>
    </location>
</feature>
<evidence type="ECO:0000313" key="3">
    <source>
        <dbReference type="Proteomes" id="UP000663866"/>
    </source>
</evidence>
<dbReference type="Proteomes" id="UP000663866">
    <property type="component" value="Unassembled WGS sequence"/>
</dbReference>
<accession>A0A819ZL54</accession>
<protein>
    <submittedName>
        <fullName evidence="2">Uncharacterized protein</fullName>
    </submittedName>
</protein>
<feature type="transmembrane region" description="Helical" evidence="1">
    <location>
        <begin position="42"/>
        <end position="61"/>
    </location>
</feature>